<dbReference type="Pfam" id="PF09587">
    <property type="entry name" value="PGA_cap"/>
    <property type="match status" value="1"/>
</dbReference>
<evidence type="ECO:0000313" key="3">
    <source>
        <dbReference type="EMBL" id="MDQ0412317.1"/>
    </source>
</evidence>
<dbReference type="InterPro" id="IPR019079">
    <property type="entry name" value="Capsule_synth_CapA"/>
</dbReference>
<organism evidence="3 4">
    <name type="scientific">Mesobacillus stamsii</name>
    <dbReference type="NCBI Taxonomy" id="225347"/>
    <lineage>
        <taxon>Bacteria</taxon>
        <taxon>Bacillati</taxon>
        <taxon>Bacillota</taxon>
        <taxon>Bacilli</taxon>
        <taxon>Bacillales</taxon>
        <taxon>Bacillaceae</taxon>
        <taxon>Mesobacillus</taxon>
    </lineage>
</organism>
<name>A0ABU0FSL6_9BACI</name>
<dbReference type="RefSeq" id="WP_307191153.1">
    <property type="nucleotide sequence ID" value="NZ_JAUSUN010000002.1"/>
</dbReference>
<dbReference type="PANTHER" id="PTHR33393:SF13">
    <property type="entry name" value="PGA BIOSYNTHESIS PROTEIN CAPA"/>
    <property type="match status" value="1"/>
</dbReference>
<comment type="similarity">
    <text evidence="1">Belongs to the CapA family.</text>
</comment>
<dbReference type="PANTHER" id="PTHR33393">
    <property type="entry name" value="POLYGLUTAMINE SYNTHESIS ACCESSORY PROTEIN RV0574C-RELATED"/>
    <property type="match status" value="1"/>
</dbReference>
<comment type="caution">
    <text evidence="3">The sequence shown here is derived from an EMBL/GenBank/DDBJ whole genome shotgun (WGS) entry which is preliminary data.</text>
</comment>
<evidence type="ECO:0000256" key="1">
    <source>
        <dbReference type="ARBA" id="ARBA00005662"/>
    </source>
</evidence>
<dbReference type="Proteomes" id="UP001242313">
    <property type="component" value="Unassembled WGS sequence"/>
</dbReference>
<sequence length="429" mass="47927">MVKIAVMGDSFITQRLPKDDSDLIQLQQLLAGFDVRFTNFEVTLHNFEHPPAATSGGTWAAARPVVLKDLGWLGLNMLACANNHSLDWMHGGLLSTIELLEKNEWVYAGIGRNLAEASQPRYLETKTGRVALISVTATYDQWHRAGEQRSDVPGRPGVNPLGHKRIHLVSKKNLQTLKEIDATTEVNSIKNINVKEGFWKKEDGPYQFGQLFFEAGITGTTTYMDEADAGRISKAIQEAERQADVVFVSLHAHEMKGEQKDRPADFLKEFSRFCIDEGAHAVIGHGPHILRGIEIYKRRPIFYSLGDFIFQNDTVEKQPTEFYQLYNLDSKSTTADGMDARSQNGTRGLAANRNVFESVIASFTVEQGKFSDIELIPITLGYERSRGSRGRPKLAGQEEGQRILQTLSVLSREFDTTITIKDGKGIIVI</sequence>
<gene>
    <name evidence="3" type="ORF">J2S25_000497</name>
</gene>
<protein>
    <submittedName>
        <fullName evidence="3">Poly-gamma-glutamate synthesis protein (Capsule biosynthesis protein)</fullName>
    </submittedName>
</protein>
<dbReference type="InterPro" id="IPR052169">
    <property type="entry name" value="CW_Biosynth-Accessory"/>
</dbReference>
<dbReference type="SUPFAM" id="SSF56300">
    <property type="entry name" value="Metallo-dependent phosphatases"/>
    <property type="match status" value="1"/>
</dbReference>
<dbReference type="CDD" id="cd07381">
    <property type="entry name" value="MPP_CapA"/>
    <property type="match status" value="1"/>
</dbReference>
<evidence type="ECO:0000313" key="4">
    <source>
        <dbReference type="Proteomes" id="UP001242313"/>
    </source>
</evidence>
<reference evidence="3 4" key="1">
    <citation type="submission" date="2023-07" db="EMBL/GenBank/DDBJ databases">
        <title>Genomic Encyclopedia of Type Strains, Phase IV (KMG-IV): sequencing the most valuable type-strain genomes for metagenomic binning, comparative biology and taxonomic classification.</title>
        <authorList>
            <person name="Goeker M."/>
        </authorList>
    </citation>
    <scope>NUCLEOTIDE SEQUENCE [LARGE SCALE GENOMIC DNA]</scope>
    <source>
        <strain evidence="3 4">DSM 19598</strain>
    </source>
</reference>
<feature type="domain" description="Capsule synthesis protein CapA" evidence="2">
    <location>
        <begin position="3"/>
        <end position="312"/>
    </location>
</feature>
<dbReference type="InterPro" id="IPR029052">
    <property type="entry name" value="Metallo-depent_PP-like"/>
</dbReference>
<dbReference type="EMBL" id="JAUSUN010000002">
    <property type="protein sequence ID" value="MDQ0412317.1"/>
    <property type="molecule type" value="Genomic_DNA"/>
</dbReference>
<accession>A0ABU0FSL6</accession>
<proteinExistence type="inferred from homology"/>
<dbReference type="SMART" id="SM00854">
    <property type="entry name" value="PGA_cap"/>
    <property type="match status" value="1"/>
</dbReference>
<keyword evidence="4" id="KW-1185">Reference proteome</keyword>
<evidence type="ECO:0000259" key="2">
    <source>
        <dbReference type="SMART" id="SM00854"/>
    </source>
</evidence>